<dbReference type="Proteomes" id="UP001498398">
    <property type="component" value="Unassembled WGS sequence"/>
</dbReference>
<evidence type="ECO:0000313" key="2">
    <source>
        <dbReference type="EMBL" id="KAK7438176.1"/>
    </source>
</evidence>
<keyword evidence="1" id="KW-0812">Transmembrane</keyword>
<feature type="transmembrane region" description="Helical" evidence="1">
    <location>
        <begin position="49"/>
        <end position="71"/>
    </location>
</feature>
<dbReference type="EMBL" id="JBANRG010000080">
    <property type="protein sequence ID" value="KAK7438176.1"/>
    <property type="molecule type" value="Genomic_DNA"/>
</dbReference>
<accession>A0ABR1ITD0</accession>
<keyword evidence="1" id="KW-1133">Transmembrane helix</keyword>
<reference evidence="2 3" key="1">
    <citation type="submission" date="2024-01" db="EMBL/GenBank/DDBJ databases">
        <title>A draft genome for the cacao thread blight pathogen Marasmiellus scandens.</title>
        <authorList>
            <person name="Baruah I.K."/>
            <person name="Leung J."/>
            <person name="Bukari Y."/>
            <person name="Amoako-Attah I."/>
            <person name="Meinhardt L.W."/>
            <person name="Bailey B.A."/>
            <person name="Cohen S.P."/>
        </authorList>
    </citation>
    <scope>NUCLEOTIDE SEQUENCE [LARGE SCALE GENOMIC DNA]</scope>
    <source>
        <strain evidence="2 3">GH-19</strain>
    </source>
</reference>
<comment type="caution">
    <text evidence="2">The sequence shown here is derived from an EMBL/GenBank/DDBJ whole genome shotgun (WGS) entry which is preliminary data.</text>
</comment>
<proteinExistence type="predicted"/>
<feature type="transmembrane region" description="Helical" evidence="1">
    <location>
        <begin position="77"/>
        <end position="97"/>
    </location>
</feature>
<keyword evidence="1" id="KW-0472">Membrane</keyword>
<feature type="transmembrane region" description="Helical" evidence="1">
    <location>
        <begin position="20"/>
        <end position="37"/>
    </location>
</feature>
<feature type="transmembrane region" description="Helical" evidence="1">
    <location>
        <begin position="217"/>
        <end position="235"/>
    </location>
</feature>
<feature type="transmembrane region" description="Helical" evidence="1">
    <location>
        <begin position="146"/>
        <end position="165"/>
    </location>
</feature>
<evidence type="ECO:0000256" key="1">
    <source>
        <dbReference type="SAM" id="Phobius"/>
    </source>
</evidence>
<keyword evidence="3" id="KW-1185">Reference proteome</keyword>
<name>A0ABR1ITD0_9AGAR</name>
<protein>
    <recommendedName>
        <fullName evidence="4">Serpentine receptor class gamma</fullName>
    </recommendedName>
</protein>
<evidence type="ECO:0000313" key="3">
    <source>
        <dbReference type="Proteomes" id="UP001498398"/>
    </source>
</evidence>
<feature type="transmembrane region" description="Helical" evidence="1">
    <location>
        <begin position="186"/>
        <end position="211"/>
    </location>
</feature>
<sequence length="268" mass="29645">MGSGTSADTISFTFILATEYLVYGIYFVLFAFSLVVLQRRKAKKQANNSIHFFSMIALFVFTTCSEVHVIVAAGFSFALLTNLISDLLIVYRMYLIWGKKKRYTIVPLLISICNHGVAVLAVAFILPTLERADIPKEEGQAEMVFYMINLSANIVVSLLNAGKIYSLTRKAHLILKSSVRKFYCQAIAIILESGVIFVLVHIILLVTVLVFPDTPTTMIPVFVPALASVPTLIIVRAGLGLTVENAEGVIETQPAQYHNYQAENCDKT</sequence>
<gene>
    <name evidence="2" type="ORF">VKT23_018106</name>
</gene>
<feature type="transmembrane region" description="Helical" evidence="1">
    <location>
        <begin position="104"/>
        <end position="126"/>
    </location>
</feature>
<organism evidence="2 3">
    <name type="scientific">Marasmiellus scandens</name>
    <dbReference type="NCBI Taxonomy" id="2682957"/>
    <lineage>
        <taxon>Eukaryota</taxon>
        <taxon>Fungi</taxon>
        <taxon>Dikarya</taxon>
        <taxon>Basidiomycota</taxon>
        <taxon>Agaricomycotina</taxon>
        <taxon>Agaricomycetes</taxon>
        <taxon>Agaricomycetidae</taxon>
        <taxon>Agaricales</taxon>
        <taxon>Marasmiineae</taxon>
        <taxon>Omphalotaceae</taxon>
        <taxon>Marasmiellus</taxon>
    </lineage>
</organism>
<evidence type="ECO:0008006" key="4">
    <source>
        <dbReference type="Google" id="ProtNLM"/>
    </source>
</evidence>